<comment type="caution">
    <text evidence="2">The sequence shown here is derived from an EMBL/GenBank/DDBJ whole genome shotgun (WGS) entry which is preliminary data.</text>
</comment>
<name>A0ABD3FWD5_9STRA</name>
<dbReference type="InterPro" id="IPR052925">
    <property type="entry name" value="Phage_Integrase-like_Recomb"/>
</dbReference>
<feature type="region of interest" description="Disordered" evidence="1">
    <location>
        <begin position="377"/>
        <end position="414"/>
    </location>
</feature>
<gene>
    <name evidence="2" type="ORF">V7S43_005298</name>
</gene>
<evidence type="ECO:0000313" key="2">
    <source>
        <dbReference type="EMBL" id="KAL3669924.1"/>
    </source>
</evidence>
<reference evidence="2 3" key="1">
    <citation type="submission" date="2024-09" db="EMBL/GenBank/DDBJ databases">
        <title>Genome sequencing and assembly of Phytophthora oleae, isolate VK10A, causative agent of rot of olive drupes.</title>
        <authorList>
            <person name="Conti Taguali S."/>
            <person name="Riolo M."/>
            <person name="La Spada F."/>
            <person name="Cacciola S.O."/>
            <person name="Dionisio G."/>
        </authorList>
    </citation>
    <scope>NUCLEOTIDE SEQUENCE [LARGE SCALE GENOMIC DNA]</scope>
    <source>
        <strain evidence="2 3">VK10A</strain>
    </source>
</reference>
<keyword evidence="3" id="KW-1185">Reference proteome</keyword>
<evidence type="ECO:0000256" key="1">
    <source>
        <dbReference type="SAM" id="MobiDB-lite"/>
    </source>
</evidence>
<evidence type="ECO:0008006" key="4">
    <source>
        <dbReference type="Google" id="ProtNLM"/>
    </source>
</evidence>
<proteinExistence type="predicted"/>
<dbReference type="Proteomes" id="UP001632037">
    <property type="component" value="Unassembled WGS sequence"/>
</dbReference>
<accession>A0ABD3FWD5</accession>
<dbReference type="PANTHER" id="PTHR34605">
    <property type="entry name" value="PHAGE_INTEGRASE DOMAIN-CONTAINING PROTEIN"/>
    <property type="match status" value="1"/>
</dbReference>
<dbReference type="AlphaFoldDB" id="A0ABD3FWD5"/>
<organism evidence="2 3">
    <name type="scientific">Phytophthora oleae</name>
    <dbReference type="NCBI Taxonomy" id="2107226"/>
    <lineage>
        <taxon>Eukaryota</taxon>
        <taxon>Sar</taxon>
        <taxon>Stramenopiles</taxon>
        <taxon>Oomycota</taxon>
        <taxon>Peronosporomycetes</taxon>
        <taxon>Peronosporales</taxon>
        <taxon>Peronosporaceae</taxon>
        <taxon>Phytophthora</taxon>
    </lineage>
</organism>
<sequence>MNCSSEQGQDLLRQCALGQAQFWLHFGTHTFRMSMELTPRYTERQRRIEQKTKQLKEASVSLGTLGRYSKNFKQWETFCNDFGFPVWIDELPRAQQARMVGLFAGLCASEGHNKSKTGNKCQTFDGKMAAVAFTHKAVRNAKLDYHDPEFELVAQGYKRINSQVDRKQPVTTPMLLKMRESVEFEDPLARLLWGYIVLGFFFLDRSSELWGLVTPDKSTGSDRVHCVKAQNVILRNKQGQQVDSESTLTHSVEFIFESHKGDRIGQGTVVRHYRSNHRALCPVEAARECLRVRTQWLSERKDLGPYLTSISRKTTIKKSKVADLNKTAAKNMGLAPKDYSTHSCTHRRRLCSTCGRQKRPGHPTNGPVVQLVFHSIHSSTTRNDSRRSKQHDQSLDMGAPRTKLRSARGGIQRA</sequence>
<dbReference type="PANTHER" id="PTHR34605:SF3">
    <property type="entry name" value="P CELL-TYPE AGGLUTINATION PROTEIN MAP4-LIKE-RELATED"/>
    <property type="match status" value="1"/>
</dbReference>
<protein>
    <recommendedName>
        <fullName evidence="4">PiggyBac transposable element-derived protein domain-containing protein</fullName>
    </recommendedName>
</protein>
<dbReference type="EMBL" id="JBIMZQ010000008">
    <property type="protein sequence ID" value="KAL3669924.1"/>
    <property type="molecule type" value="Genomic_DNA"/>
</dbReference>
<feature type="compositionally biased region" description="Basic and acidic residues" evidence="1">
    <location>
        <begin position="383"/>
        <end position="394"/>
    </location>
</feature>
<evidence type="ECO:0000313" key="3">
    <source>
        <dbReference type="Proteomes" id="UP001632037"/>
    </source>
</evidence>